<evidence type="ECO:0000313" key="5">
    <source>
        <dbReference type="Proteomes" id="UP000677016"/>
    </source>
</evidence>
<keyword evidence="5" id="KW-1185">Reference proteome</keyword>
<feature type="chain" id="PRO_5037659204" evidence="2">
    <location>
        <begin position="29"/>
        <end position="529"/>
    </location>
</feature>
<evidence type="ECO:0000256" key="2">
    <source>
        <dbReference type="SAM" id="SignalP"/>
    </source>
</evidence>
<feature type="region of interest" description="Disordered" evidence="1">
    <location>
        <begin position="408"/>
        <end position="436"/>
    </location>
</feature>
<feature type="region of interest" description="Disordered" evidence="1">
    <location>
        <begin position="469"/>
        <end position="489"/>
    </location>
</feature>
<dbReference type="RefSeq" id="WP_211602469.1">
    <property type="nucleotide sequence ID" value="NZ_JAGSNF010000009.1"/>
</dbReference>
<dbReference type="InterPro" id="IPR052956">
    <property type="entry name" value="Mesenchyme-surface_protein"/>
</dbReference>
<name>A0A941HZU2_9MICO</name>
<dbReference type="PROSITE" id="PS51257">
    <property type="entry name" value="PROKAR_LIPOPROTEIN"/>
    <property type="match status" value="1"/>
</dbReference>
<dbReference type="InterPro" id="IPR015943">
    <property type="entry name" value="WD40/YVTN_repeat-like_dom_sf"/>
</dbReference>
<organism evidence="4 5">
    <name type="scientific">Phycicoccus avicenniae</name>
    <dbReference type="NCBI Taxonomy" id="2828860"/>
    <lineage>
        <taxon>Bacteria</taxon>
        <taxon>Bacillati</taxon>
        <taxon>Actinomycetota</taxon>
        <taxon>Actinomycetes</taxon>
        <taxon>Micrococcales</taxon>
        <taxon>Intrasporangiaceae</taxon>
        <taxon>Phycicoccus</taxon>
    </lineage>
</organism>
<dbReference type="Proteomes" id="UP000677016">
    <property type="component" value="Unassembled WGS sequence"/>
</dbReference>
<dbReference type="PANTHER" id="PTHR46928">
    <property type="entry name" value="MESENCHYME-SPECIFIC CELL SURFACE GLYCOPROTEIN"/>
    <property type="match status" value="1"/>
</dbReference>
<evidence type="ECO:0000259" key="3">
    <source>
        <dbReference type="Pfam" id="PF22494"/>
    </source>
</evidence>
<feature type="signal peptide" evidence="2">
    <location>
        <begin position="1"/>
        <end position="28"/>
    </location>
</feature>
<feature type="domain" description="Choice-of-anchor I" evidence="3">
    <location>
        <begin position="50"/>
        <end position="524"/>
    </location>
</feature>
<dbReference type="NCBIfam" id="NF038117">
    <property type="entry name" value="choice_anch_I"/>
    <property type="match status" value="1"/>
</dbReference>
<comment type="caution">
    <text evidence="4">The sequence shown here is derived from an EMBL/GenBank/DDBJ whole genome shotgun (WGS) entry which is preliminary data.</text>
</comment>
<dbReference type="EMBL" id="JAGSNF010000009">
    <property type="protein sequence ID" value="MBR7743225.1"/>
    <property type="molecule type" value="Genomic_DNA"/>
</dbReference>
<evidence type="ECO:0000313" key="4">
    <source>
        <dbReference type="EMBL" id="MBR7743225.1"/>
    </source>
</evidence>
<proteinExistence type="predicted"/>
<gene>
    <name evidence="4" type="ORF">KC207_07975</name>
</gene>
<accession>A0A941HZU2</accession>
<evidence type="ECO:0000256" key="1">
    <source>
        <dbReference type="SAM" id="MobiDB-lite"/>
    </source>
</evidence>
<reference evidence="4" key="1">
    <citation type="submission" date="2021-04" db="EMBL/GenBank/DDBJ databases">
        <title>Phycicoccus avicenniae sp. nov., a novel endophytic actinomycetes isolated from branch of Avicennia mariana.</title>
        <authorList>
            <person name="Tuo L."/>
        </authorList>
    </citation>
    <scope>NUCLEOTIDE SEQUENCE</scope>
    <source>
        <strain evidence="4">BSK3Z-2</strain>
    </source>
</reference>
<dbReference type="InterPro" id="IPR011045">
    <property type="entry name" value="N2O_reductase_N"/>
</dbReference>
<dbReference type="Pfam" id="PF22494">
    <property type="entry name" value="choice_anch_I"/>
    <property type="match status" value="1"/>
</dbReference>
<dbReference type="InterPro" id="IPR055188">
    <property type="entry name" value="Choice_anch_I"/>
</dbReference>
<keyword evidence="2" id="KW-0732">Signal</keyword>
<dbReference type="SUPFAM" id="SSF50974">
    <property type="entry name" value="Nitrous oxide reductase, N-terminal domain"/>
    <property type="match status" value="1"/>
</dbReference>
<feature type="compositionally biased region" description="Basic and acidic residues" evidence="1">
    <location>
        <begin position="420"/>
        <end position="430"/>
    </location>
</feature>
<sequence length="529" mass="54869">MRPRPALAVLATTACAALVGASLAPASAAPRTPEVTLTPLGTYASGLFDDGAAEITAYDAATHRLFVVNSGAGTVDVLDITDPTTPRKVAELDAPGANSVTVHGGLVAVAEQAAVRTDPGTLAFFDAATARETGRVTIGSLPDMATFTPNGTHVVVANEGEPEGYCAGQVDPEGSISVVDVRRGPERATVRTADFRAWNDEADELVAAGVRIFGPNASVAQDLEPEYVTTSTNGHTAWVSLQENNALAVVDVRSATVTDILPLGLTDHSVAGQGLDPSDRDGGVAIGTWPVRGMFMPDAIAAYRSKGRPFVVTANEGDAREYDCFAEEERVEDLVLDPQAFPDAEALQEDEALGRLTVTTTSPQGPDGYTALDVFGARSVSVRDGLTGDLVWDSGDAFERLVAENEPTLFNANNDDNDSLDSRSDNKGPEPEGVDLGRIAGRTYAFVGLERSSGLVVVDVTDPGAGRIAGYASNRSQDPAADAESGEAGDLGPEGILFVPAGDSPTAEPLLVVGNEVSGTTTVWSVSTD</sequence>
<dbReference type="PANTHER" id="PTHR46928:SF1">
    <property type="entry name" value="MESENCHYME-SPECIFIC CELL SURFACE GLYCOPROTEIN"/>
    <property type="match status" value="1"/>
</dbReference>
<dbReference type="Gene3D" id="2.130.10.10">
    <property type="entry name" value="YVTN repeat-like/Quinoprotein amine dehydrogenase"/>
    <property type="match status" value="1"/>
</dbReference>
<dbReference type="AlphaFoldDB" id="A0A941HZU2"/>
<protein>
    <submittedName>
        <fullName evidence="4">Choice-of-anchor I family protein</fullName>
    </submittedName>
</protein>